<evidence type="ECO:0000256" key="3">
    <source>
        <dbReference type="ARBA" id="ARBA00023015"/>
    </source>
</evidence>
<feature type="compositionally biased region" description="Acidic residues" evidence="7">
    <location>
        <begin position="445"/>
        <end position="458"/>
    </location>
</feature>
<keyword evidence="9" id="KW-1185">Reference proteome</keyword>
<dbReference type="SUPFAM" id="SSF50916">
    <property type="entry name" value="Rap30/74 interaction domains"/>
    <property type="match status" value="1"/>
</dbReference>
<name>A0A1Y1U7W7_9TREE</name>
<feature type="compositionally biased region" description="Acidic residues" evidence="7">
    <location>
        <begin position="412"/>
        <end position="423"/>
    </location>
</feature>
<dbReference type="GO" id="GO:0016251">
    <property type="term" value="F:RNA polymerase II general transcription initiation factor activity"/>
    <property type="evidence" value="ECO:0007669"/>
    <property type="project" value="TreeGrafter"/>
</dbReference>
<feature type="compositionally biased region" description="Low complexity" evidence="7">
    <location>
        <begin position="615"/>
        <end position="626"/>
    </location>
</feature>
<keyword evidence="5" id="KW-0804">Transcription</keyword>
<dbReference type="RefSeq" id="XP_021868380.1">
    <property type="nucleotide sequence ID" value="XM_022019192.1"/>
</dbReference>
<dbReference type="InterPro" id="IPR011039">
    <property type="entry name" value="TFIIF_interaction"/>
</dbReference>
<keyword evidence="6" id="KW-0539">Nucleus</keyword>
<evidence type="ECO:0000256" key="4">
    <source>
        <dbReference type="ARBA" id="ARBA00023125"/>
    </source>
</evidence>
<evidence type="ECO:0000313" key="9">
    <source>
        <dbReference type="Proteomes" id="UP000193218"/>
    </source>
</evidence>
<reference evidence="8 9" key="1">
    <citation type="submission" date="2017-03" db="EMBL/GenBank/DDBJ databases">
        <title>Widespread Adenine N6-methylation of Active Genes in Fungi.</title>
        <authorList>
            <consortium name="DOE Joint Genome Institute"/>
            <person name="Mondo S.J."/>
            <person name="Dannebaum R.O."/>
            <person name="Kuo R.C."/>
            <person name="Louie K.B."/>
            <person name="Bewick A.J."/>
            <person name="Labutti K."/>
            <person name="Haridas S."/>
            <person name="Kuo A."/>
            <person name="Salamov A."/>
            <person name="Ahrendt S.R."/>
            <person name="Lau R."/>
            <person name="Bowen B.P."/>
            <person name="Lipzen A."/>
            <person name="Sullivan W."/>
            <person name="Andreopoulos W.B."/>
            <person name="Clum A."/>
            <person name="Lindquist E."/>
            <person name="Daum C."/>
            <person name="Northen T.R."/>
            <person name="Ramamoorthy G."/>
            <person name="Schmitz R.J."/>
            <person name="Gryganskyi A."/>
            <person name="Culley D."/>
            <person name="Magnuson J."/>
            <person name="James T.Y."/>
            <person name="O'Malley M.A."/>
            <person name="Stajich J.E."/>
            <person name="Spatafora J.W."/>
            <person name="Visel A."/>
            <person name="Grigoriev I.V."/>
        </authorList>
    </citation>
    <scope>NUCLEOTIDE SEQUENCE [LARGE SCALE GENOMIC DNA]</scope>
    <source>
        <strain evidence="8 9">NRRL Y-17943</strain>
    </source>
</reference>
<keyword evidence="4" id="KW-0238">DNA-binding</keyword>
<comment type="subcellular location">
    <subcellularLocation>
        <location evidence="1">Nucleus</location>
    </subcellularLocation>
</comment>
<dbReference type="OrthoDB" id="76676at2759"/>
<dbReference type="GO" id="GO:0003677">
    <property type="term" value="F:DNA binding"/>
    <property type="evidence" value="ECO:0007669"/>
    <property type="project" value="UniProtKB-KW"/>
</dbReference>
<protein>
    <submittedName>
        <fullName evidence="8">Uncharacterized protein</fullName>
    </submittedName>
</protein>
<dbReference type="STRING" id="4999.A0A1Y1U7W7"/>
<dbReference type="AlphaFoldDB" id="A0A1Y1U7W7"/>
<dbReference type="EMBL" id="NBSH01000015">
    <property type="protein sequence ID" value="ORX34102.1"/>
    <property type="molecule type" value="Genomic_DNA"/>
</dbReference>
<comment type="similarity">
    <text evidence="2">Belongs to the TFIIF alpha subunit family.</text>
</comment>
<gene>
    <name evidence="8" type="ORF">BD324DRAFT_683542</name>
</gene>
<sequence length="734" mass="80382">MSDGGGLFLSRKRNRTRARPPPPNGSSSHAPSPSLAGNPLRAGSSSSAGPSPRPVNAGSPSTSSDPSKIVEFKLLSSGLENDIRYNVMRMNSVRDVDPRSITRPILMNRKEPGPKAPPAFATNEQGKIIGRYVYDKHGKPVLDANGEQVIEKRDEKDLALVGGAPNQPPKRAGRRGVKEVYHQDIEVIRLRREEHMPWIIESQTPKDEKEAGAMPEHWVGRITEPASMPSVLLVNDGTMGMGFKVVPLGRSYRFEPERPFKVLDADSANKLYEHQTKFRMHDRWAHREGGPSSGPSSEVSSLRSAAAVLAQEQRARALESRLTQRAGVAPKVKREKFEDDYKREGRMLERGLEGGADEELDYDFKEEFQDDEENNTFYQDREEEEEAKLQEEQLKKEFKLANANVGDRPQIEEDEDDDDDDLFGDGLNQEGKRLRKMMRKRGVMEDEFGTSESDDSDTETVKSQPTDQKEKDKEGEKEKDKDKETDRARSREPSAAPSDRSSRPQSRGPHSRGTSSPTSRRPQLPNPGKASTAPPGSGSALLAQRAAGGGVSPRHSRQTSPVGRGQSPVEGSRAGSPAAGSREASPTPSASGGSGRKPGQHPIGQPQKRKTPVASQSPGPSPGSSSNKRKPSPTTSAGGSADPSRKKKKSGSSTPTPGPEDQFPNIITREEVINWFRNGRKSIVPMSEAISAFKDRIKSAGERQGDNQKVFLSIVQSLTTAEPDRKLKLRDGVL</sequence>
<dbReference type="InParanoid" id="A0A1Y1U7W7"/>
<proteinExistence type="inferred from homology"/>
<feature type="compositionally biased region" description="Low complexity" evidence="7">
    <location>
        <begin position="493"/>
        <end position="522"/>
    </location>
</feature>
<evidence type="ECO:0000256" key="6">
    <source>
        <dbReference type="ARBA" id="ARBA00023242"/>
    </source>
</evidence>
<comment type="caution">
    <text evidence="8">The sequence shown here is derived from an EMBL/GenBank/DDBJ whole genome shotgun (WGS) entry which is preliminary data.</text>
</comment>
<dbReference type="FunCoup" id="A0A1Y1U7W7">
    <property type="interactions" value="49"/>
</dbReference>
<feature type="compositionally biased region" description="Basic and acidic residues" evidence="7">
    <location>
        <begin position="467"/>
        <end position="492"/>
    </location>
</feature>
<dbReference type="GO" id="GO:0006367">
    <property type="term" value="P:transcription initiation at RNA polymerase II promoter"/>
    <property type="evidence" value="ECO:0007669"/>
    <property type="project" value="InterPro"/>
</dbReference>
<evidence type="ECO:0000256" key="5">
    <source>
        <dbReference type="ARBA" id="ARBA00023163"/>
    </source>
</evidence>
<dbReference type="GO" id="GO:0005674">
    <property type="term" value="C:transcription factor TFIIF complex"/>
    <property type="evidence" value="ECO:0007669"/>
    <property type="project" value="TreeGrafter"/>
</dbReference>
<dbReference type="GO" id="GO:0001096">
    <property type="term" value="F:TFIIF-class transcription factor complex binding"/>
    <property type="evidence" value="ECO:0007669"/>
    <property type="project" value="TreeGrafter"/>
</dbReference>
<evidence type="ECO:0000256" key="2">
    <source>
        <dbReference type="ARBA" id="ARBA00005249"/>
    </source>
</evidence>
<evidence type="ECO:0000313" key="8">
    <source>
        <dbReference type="EMBL" id="ORX34102.1"/>
    </source>
</evidence>
<dbReference type="InterPro" id="IPR008851">
    <property type="entry name" value="TFIIF-alpha"/>
</dbReference>
<organism evidence="8 9">
    <name type="scientific">Kockovaella imperatae</name>
    <dbReference type="NCBI Taxonomy" id="4999"/>
    <lineage>
        <taxon>Eukaryota</taxon>
        <taxon>Fungi</taxon>
        <taxon>Dikarya</taxon>
        <taxon>Basidiomycota</taxon>
        <taxon>Agaricomycotina</taxon>
        <taxon>Tremellomycetes</taxon>
        <taxon>Tremellales</taxon>
        <taxon>Cuniculitremaceae</taxon>
        <taxon>Kockovaella</taxon>
    </lineage>
</organism>
<dbReference type="GeneID" id="33561001"/>
<accession>A0A1Y1U7W7</accession>
<feature type="region of interest" description="Disordered" evidence="7">
    <location>
        <begin position="352"/>
        <end position="666"/>
    </location>
</feature>
<feature type="region of interest" description="Disordered" evidence="7">
    <location>
        <begin position="1"/>
        <end position="68"/>
    </location>
</feature>
<evidence type="ECO:0000256" key="7">
    <source>
        <dbReference type="SAM" id="MobiDB-lite"/>
    </source>
</evidence>
<dbReference type="Proteomes" id="UP000193218">
    <property type="component" value="Unassembled WGS sequence"/>
</dbReference>
<dbReference type="GO" id="GO:0032968">
    <property type="term" value="P:positive regulation of transcription elongation by RNA polymerase II"/>
    <property type="evidence" value="ECO:0007669"/>
    <property type="project" value="InterPro"/>
</dbReference>
<dbReference type="PANTHER" id="PTHR13011">
    <property type="entry name" value="TFIIF-ALPHA"/>
    <property type="match status" value="1"/>
</dbReference>
<keyword evidence="3" id="KW-0805">Transcription regulation</keyword>
<feature type="compositionally biased region" description="Basic and acidic residues" evidence="7">
    <location>
        <begin position="387"/>
        <end position="399"/>
    </location>
</feature>
<dbReference type="PANTHER" id="PTHR13011:SF0">
    <property type="entry name" value="GENERAL TRANSCRIPTION FACTOR IIF SUBUNIT 1"/>
    <property type="match status" value="1"/>
</dbReference>
<feature type="compositionally biased region" description="Low complexity" evidence="7">
    <location>
        <begin position="41"/>
        <end position="50"/>
    </location>
</feature>
<evidence type="ECO:0000256" key="1">
    <source>
        <dbReference type="ARBA" id="ARBA00004123"/>
    </source>
</evidence>